<comment type="caution">
    <text evidence="2">The sequence shown here is derived from an EMBL/GenBank/DDBJ whole genome shotgun (WGS) entry which is preliminary data.</text>
</comment>
<keyword evidence="3" id="KW-1185">Reference proteome</keyword>
<gene>
    <name evidence="2" type="ORF">AK812_SmicGene5017</name>
</gene>
<sequence>MLLLGTSACASCCRWATSGFGLQLANIDQHFWELLTHAKEPQGIIPFQGGQCFSEDVRGLGIGLDILQLDVVFIKHFSDGNSFLQEPMYTGDVKKLWQLLLAEPHRKYIVLRDIDPAAAAAYFRGDDKALTLYGTQSGPQASPSKWAGKISVINTEENEEAEVSPAATDSPSTPPSPSKGGTLALPGTPSKRRPASHASSRAASNASVARSQSGLGDEETPVYRPTRIAIWSEELGARKRAPMLGPSAVGQHSLEFANFSV</sequence>
<organism evidence="2 3">
    <name type="scientific">Symbiodinium microadriaticum</name>
    <name type="common">Dinoflagellate</name>
    <name type="synonym">Zooxanthella microadriatica</name>
    <dbReference type="NCBI Taxonomy" id="2951"/>
    <lineage>
        <taxon>Eukaryota</taxon>
        <taxon>Sar</taxon>
        <taxon>Alveolata</taxon>
        <taxon>Dinophyceae</taxon>
        <taxon>Suessiales</taxon>
        <taxon>Symbiodiniaceae</taxon>
        <taxon>Symbiodinium</taxon>
    </lineage>
</organism>
<dbReference type="Proteomes" id="UP000186817">
    <property type="component" value="Unassembled WGS sequence"/>
</dbReference>
<protein>
    <submittedName>
        <fullName evidence="2">Uncharacterized protein</fullName>
    </submittedName>
</protein>
<evidence type="ECO:0000256" key="1">
    <source>
        <dbReference type="SAM" id="MobiDB-lite"/>
    </source>
</evidence>
<feature type="compositionally biased region" description="Low complexity" evidence="1">
    <location>
        <begin position="196"/>
        <end position="213"/>
    </location>
</feature>
<accession>A0A1Q9EUV1</accession>
<reference evidence="2 3" key="1">
    <citation type="submission" date="2016-02" db="EMBL/GenBank/DDBJ databases">
        <title>Genome analysis of coral dinoflagellate symbionts highlights evolutionary adaptations to a symbiotic lifestyle.</title>
        <authorList>
            <person name="Aranda M."/>
            <person name="Li Y."/>
            <person name="Liew Y.J."/>
            <person name="Baumgarten S."/>
            <person name="Simakov O."/>
            <person name="Wilson M."/>
            <person name="Piel J."/>
            <person name="Ashoor H."/>
            <person name="Bougouffa S."/>
            <person name="Bajic V.B."/>
            <person name="Ryu T."/>
            <person name="Ravasi T."/>
            <person name="Bayer T."/>
            <person name="Micklem G."/>
            <person name="Kim H."/>
            <person name="Bhak J."/>
            <person name="Lajeunesse T.C."/>
            <person name="Voolstra C.R."/>
        </authorList>
    </citation>
    <scope>NUCLEOTIDE SEQUENCE [LARGE SCALE GENOMIC DNA]</scope>
    <source>
        <strain evidence="2 3">CCMP2467</strain>
    </source>
</reference>
<dbReference type="OrthoDB" id="10581437at2759"/>
<feature type="region of interest" description="Disordered" evidence="1">
    <location>
        <begin position="157"/>
        <end position="225"/>
    </location>
</feature>
<dbReference type="AlphaFoldDB" id="A0A1Q9EUV1"/>
<dbReference type="EMBL" id="LSRX01000064">
    <property type="protein sequence ID" value="OLQ11183.1"/>
    <property type="molecule type" value="Genomic_DNA"/>
</dbReference>
<evidence type="ECO:0000313" key="2">
    <source>
        <dbReference type="EMBL" id="OLQ11183.1"/>
    </source>
</evidence>
<proteinExistence type="predicted"/>
<evidence type="ECO:0000313" key="3">
    <source>
        <dbReference type="Proteomes" id="UP000186817"/>
    </source>
</evidence>
<name>A0A1Q9EUV1_SYMMI</name>